<protein>
    <submittedName>
        <fullName evidence="2">Uncharacterized protein</fullName>
    </submittedName>
</protein>
<feature type="compositionally biased region" description="Basic and acidic residues" evidence="1">
    <location>
        <begin position="53"/>
        <end position="70"/>
    </location>
</feature>
<feature type="compositionally biased region" description="Basic residues" evidence="1">
    <location>
        <begin position="164"/>
        <end position="174"/>
    </location>
</feature>
<gene>
    <name evidence="2" type="ORF">PXEA_LOCUS29692</name>
</gene>
<evidence type="ECO:0000256" key="1">
    <source>
        <dbReference type="SAM" id="MobiDB-lite"/>
    </source>
</evidence>
<dbReference type="Proteomes" id="UP000784294">
    <property type="component" value="Unassembled WGS sequence"/>
</dbReference>
<evidence type="ECO:0000313" key="2">
    <source>
        <dbReference type="EMBL" id="VEL36252.1"/>
    </source>
</evidence>
<feature type="region of interest" description="Disordered" evidence="1">
    <location>
        <begin position="1"/>
        <end position="212"/>
    </location>
</feature>
<reference evidence="2" key="1">
    <citation type="submission" date="2018-11" db="EMBL/GenBank/DDBJ databases">
        <authorList>
            <consortium name="Pathogen Informatics"/>
        </authorList>
    </citation>
    <scope>NUCLEOTIDE SEQUENCE</scope>
</reference>
<feature type="compositionally biased region" description="Basic residues" evidence="1">
    <location>
        <begin position="102"/>
        <end position="131"/>
    </location>
</feature>
<name>A0A8J8RV90_9PLAT</name>
<accession>A0A8J8RV90</accession>
<feature type="compositionally biased region" description="Basic and acidic residues" evidence="1">
    <location>
        <begin position="175"/>
        <end position="204"/>
    </location>
</feature>
<dbReference type="AlphaFoldDB" id="A0A8J8RV90"/>
<evidence type="ECO:0000313" key="3">
    <source>
        <dbReference type="Proteomes" id="UP000784294"/>
    </source>
</evidence>
<dbReference type="EMBL" id="CAAALY010251777">
    <property type="protein sequence ID" value="VEL36252.1"/>
    <property type="molecule type" value="Genomic_DNA"/>
</dbReference>
<proteinExistence type="predicted"/>
<feature type="region of interest" description="Disordered" evidence="1">
    <location>
        <begin position="227"/>
        <end position="254"/>
    </location>
</feature>
<organism evidence="2 3">
    <name type="scientific">Protopolystoma xenopodis</name>
    <dbReference type="NCBI Taxonomy" id="117903"/>
    <lineage>
        <taxon>Eukaryota</taxon>
        <taxon>Metazoa</taxon>
        <taxon>Spiralia</taxon>
        <taxon>Lophotrochozoa</taxon>
        <taxon>Platyhelminthes</taxon>
        <taxon>Monogenea</taxon>
        <taxon>Polyopisthocotylea</taxon>
        <taxon>Polystomatidea</taxon>
        <taxon>Polystomatidae</taxon>
        <taxon>Protopolystoma</taxon>
    </lineage>
</organism>
<sequence length="254" mass="28423">MDLNKISDSLTSPTSSSATSRSSSISGSDSLTSSSSLTSSRNSNPRSSLSEALHNESDKEVEVEESKEIETSPLQKSSGYRYLDNGLPCPRVSAAASTSKNRSIRRHRRRSTVAPSRPKRAKRVSSSRRSKVGSLCRSAIRGSDNYRYRNPASRTDYVLPSKTARPKRSRRLTRVAREAVESGQTARRELGFDAADDRAEERPSKRPRRAAACRKRYWFDETDYGEEEEGLNVQDDDRFSDEDYVGQGDTDLVR</sequence>
<comment type="caution">
    <text evidence="2">The sequence shown here is derived from an EMBL/GenBank/DDBJ whole genome shotgun (WGS) entry which is preliminary data.</text>
</comment>
<feature type="compositionally biased region" description="Low complexity" evidence="1">
    <location>
        <begin position="1"/>
        <end position="50"/>
    </location>
</feature>
<keyword evidence="3" id="KW-1185">Reference proteome</keyword>